<evidence type="ECO:0000256" key="2">
    <source>
        <dbReference type="ARBA" id="ARBA00022475"/>
    </source>
</evidence>
<dbReference type="InterPro" id="IPR003810">
    <property type="entry name" value="Mntp/YtaF"/>
</dbReference>
<dbReference type="Proteomes" id="UP000199135">
    <property type="component" value="Unassembled WGS sequence"/>
</dbReference>
<dbReference type="HAMAP" id="MF_01521">
    <property type="entry name" value="MntP_pump"/>
    <property type="match status" value="1"/>
</dbReference>
<keyword evidence="6 8" id="KW-0472">Membrane</keyword>
<dbReference type="PANTHER" id="PTHR35529">
    <property type="entry name" value="MANGANESE EFFLUX PUMP MNTP-RELATED"/>
    <property type="match status" value="1"/>
</dbReference>
<feature type="transmembrane region" description="Helical" evidence="8">
    <location>
        <begin position="136"/>
        <end position="157"/>
    </location>
</feature>
<comment type="similarity">
    <text evidence="8">Belongs to the MntP (TC 9.B.29) family.</text>
</comment>
<evidence type="ECO:0000256" key="4">
    <source>
        <dbReference type="ARBA" id="ARBA00022989"/>
    </source>
</evidence>
<sequence>MGALEILLLGLALSADAFAVTISNSFVYSHEKKSRLLLMPVFFGAFQALMPLLGYFLGGLAAQLIEAYSGIVTLVILGIIGGNMVREGVSALLHPEDDEEVSTGRLTIATLVFQAVATAIDAFAVGVSLRAQSVDLIFAVTAIGLTTAACCVAALFVGRRLGHLLGDRAEVVGGFVLIGIGIKALLG</sequence>
<evidence type="ECO:0000313" key="9">
    <source>
        <dbReference type="EMBL" id="SEH50340.1"/>
    </source>
</evidence>
<dbReference type="RefSeq" id="WP_078687568.1">
    <property type="nucleotide sequence ID" value="NZ_FNWT01000004.1"/>
</dbReference>
<evidence type="ECO:0000256" key="1">
    <source>
        <dbReference type="ARBA" id="ARBA00022448"/>
    </source>
</evidence>
<feature type="transmembrane region" description="Helical" evidence="8">
    <location>
        <begin position="35"/>
        <end position="57"/>
    </location>
</feature>
<reference evidence="9 10" key="1">
    <citation type="submission" date="2016-10" db="EMBL/GenBank/DDBJ databases">
        <authorList>
            <person name="Varghese N."/>
            <person name="Submissions S."/>
        </authorList>
    </citation>
    <scope>NUCLEOTIDE SEQUENCE [LARGE SCALE GENOMIC DNA]</scope>
    <source>
        <strain evidence="9 10">WCP15</strain>
    </source>
</reference>
<dbReference type="EMBL" id="FNWT01000004">
    <property type="protein sequence ID" value="SEH50340.1"/>
    <property type="molecule type" value="Genomic_DNA"/>
</dbReference>
<dbReference type="InterPro" id="IPR022929">
    <property type="entry name" value="Put_MntP"/>
</dbReference>
<keyword evidence="10" id="KW-1185">Reference proteome</keyword>
<feature type="transmembrane region" description="Helical" evidence="8">
    <location>
        <begin position="64"/>
        <end position="86"/>
    </location>
</feature>
<comment type="function">
    <text evidence="8">Probably functions as a manganese efflux pump.</text>
</comment>
<evidence type="ECO:0000256" key="6">
    <source>
        <dbReference type="ARBA" id="ARBA00023136"/>
    </source>
</evidence>
<keyword evidence="2 8" id="KW-1003">Cell membrane</keyword>
<gene>
    <name evidence="8" type="primary">mntP</name>
    <name evidence="9" type="ORF">SAMN05216447_1041</name>
</gene>
<comment type="subcellular location">
    <subcellularLocation>
        <location evidence="8">Cell membrane</location>
        <topology evidence="8">Multi-pass membrane protein</topology>
    </subcellularLocation>
</comment>
<keyword evidence="7 8" id="KW-0464">Manganese</keyword>
<accession>A0A1H6IL95</accession>
<name>A0A1H6IL95_9ACTN</name>
<dbReference type="Pfam" id="PF02659">
    <property type="entry name" value="Mntp"/>
    <property type="match status" value="1"/>
</dbReference>
<evidence type="ECO:0000256" key="3">
    <source>
        <dbReference type="ARBA" id="ARBA00022692"/>
    </source>
</evidence>
<dbReference type="PANTHER" id="PTHR35529:SF1">
    <property type="entry name" value="MANGANESE EFFLUX PUMP MNTP-RELATED"/>
    <property type="match status" value="1"/>
</dbReference>
<keyword evidence="1 8" id="KW-0813">Transport</keyword>
<comment type="caution">
    <text evidence="8">Lacks conserved residue(s) required for the propagation of feature annotation.</text>
</comment>
<evidence type="ECO:0000256" key="5">
    <source>
        <dbReference type="ARBA" id="ARBA00023065"/>
    </source>
</evidence>
<feature type="transmembrane region" description="Helical" evidence="8">
    <location>
        <begin position="106"/>
        <end position="129"/>
    </location>
</feature>
<evidence type="ECO:0000256" key="8">
    <source>
        <dbReference type="HAMAP-Rule" id="MF_01521"/>
    </source>
</evidence>
<proteinExistence type="inferred from homology"/>
<evidence type="ECO:0000313" key="10">
    <source>
        <dbReference type="Proteomes" id="UP000199135"/>
    </source>
</evidence>
<protein>
    <recommendedName>
        <fullName evidence="8">Putative manganese efflux pump MntP</fullName>
    </recommendedName>
</protein>
<evidence type="ECO:0000256" key="7">
    <source>
        <dbReference type="ARBA" id="ARBA00023211"/>
    </source>
</evidence>
<organism evidence="9 10">
    <name type="scientific">Parafannyhessea umbonata</name>
    <dbReference type="NCBI Taxonomy" id="604330"/>
    <lineage>
        <taxon>Bacteria</taxon>
        <taxon>Bacillati</taxon>
        <taxon>Actinomycetota</taxon>
        <taxon>Coriobacteriia</taxon>
        <taxon>Coriobacteriales</taxon>
        <taxon>Atopobiaceae</taxon>
        <taxon>Parafannyhessea</taxon>
    </lineage>
</organism>
<keyword evidence="4 8" id="KW-1133">Transmembrane helix</keyword>
<keyword evidence="5 8" id="KW-0406">Ion transport</keyword>
<keyword evidence="3 8" id="KW-0812">Transmembrane</keyword>
<comment type="caution">
    <text evidence="9">The sequence shown here is derived from an EMBL/GenBank/DDBJ whole genome shotgun (WGS) entry which is preliminary data.</text>
</comment>